<protein>
    <submittedName>
        <fullName evidence="9">Pyruvate/2-oxoglutarate dehydrogenase complex dihydrolipoamide dehydrogenase (E3) component</fullName>
    </submittedName>
</protein>
<feature type="disulfide bond" description="Redox-active" evidence="6">
    <location>
        <begin position="42"/>
        <end position="47"/>
    </location>
</feature>
<keyword evidence="5" id="KW-0520">NAD</keyword>
<dbReference type="PRINTS" id="PR00411">
    <property type="entry name" value="PNDRDTASEI"/>
</dbReference>
<dbReference type="NCBIfam" id="NF004992">
    <property type="entry name" value="PRK06370.1-4"/>
    <property type="match status" value="1"/>
</dbReference>
<dbReference type="InterPro" id="IPR016156">
    <property type="entry name" value="FAD/NAD-linked_Rdtase_dimer_sf"/>
</dbReference>
<dbReference type="Proteomes" id="UP000540989">
    <property type="component" value="Unassembled WGS sequence"/>
</dbReference>
<feature type="binding site" evidence="5">
    <location>
        <position position="307"/>
    </location>
    <ligand>
        <name>FAD</name>
        <dbReference type="ChEBI" id="CHEBI:57692"/>
    </ligand>
</feature>
<dbReference type="GO" id="GO:0050660">
    <property type="term" value="F:flavin adenine dinucleotide binding"/>
    <property type="evidence" value="ECO:0007669"/>
    <property type="project" value="TreeGrafter"/>
</dbReference>
<comment type="caution">
    <text evidence="9">The sequence shown here is derived from an EMBL/GenBank/DDBJ whole genome shotgun (WGS) entry which is preliminary data.</text>
</comment>
<evidence type="ECO:0000259" key="7">
    <source>
        <dbReference type="Pfam" id="PF02852"/>
    </source>
</evidence>
<dbReference type="RefSeq" id="WP_184221365.1">
    <property type="nucleotide sequence ID" value="NZ_JACHIP010000006.1"/>
</dbReference>
<feature type="active site" description="Proton acceptor" evidence="4">
    <location>
        <position position="440"/>
    </location>
</feature>
<sequence>MPITYDAIVIGAGQAGPALTARLSAAGKKVALVERKLLGGTCVNVGCTPTKAMVASAHTAHVARRAGEFGVIAAAEVSVNLQKVIERKNQIVANSRAGLEKWMAGLDNCTVYHGHAGFESAASVSVGDQVLEAKQIFLNVGARPVTSIDGADSVPYLTSSTILDLDELPDHLVVIGGSYIGLEFAQMFRRFGSEVTVVERSARLLPHEDEDVSAGIREILEAEGIQIRLEAKCLKLTGSAGNVGVGLDCSHGALEIEGSHILLAIGRKPNTDDLNLAAAGIVVDEHGYIVTDEHLRTNVDGIFAMGDVNGRGAFTHTSWNDYEIVADNLLDYGTRSTKDRFPVYALYIDPPMAHIGMTEAEVRKAGRAALIGKRPMTRVGRAVEKGESQGFMKVLVDAETRQILGATILGVGGDEAIHCLLTCMYSKQPIDLIARSVHIHPTVSELIPTMLQELKPLT</sequence>
<evidence type="ECO:0000256" key="4">
    <source>
        <dbReference type="PIRSR" id="PIRSR000350-2"/>
    </source>
</evidence>
<dbReference type="SUPFAM" id="SSF51905">
    <property type="entry name" value="FAD/NAD(P)-binding domain"/>
    <property type="match status" value="1"/>
</dbReference>
<dbReference type="AlphaFoldDB" id="A0A7W7ZGT8"/>
<evidence type="ECO:0000313" key="10">
    <source>
        <dbReference type="Proteomes" id="UP000540989"/>
    </source>
</evidence>
<evidence type="ECO:0000256" key="5">
    <source>
        <dbReference type="PIRSR" id="PIRSR000350-3"/>
    </source>
</evidence>
<feature type="domain" description="Pyridine nucleotide-disulphide oxidoreductase dimerisation" evidence="7">
    <location>
        <begin position="345"/>
        <end position="450"/>
    </location>
</feature>
<organism evidence="9 10">
    <name type="scientific">Granulicella aggregans</name>
    <dbReference type="NCBI Taxonomy" id="474949"/>
    <lineage>
        <taxon>Bacteria</taxon>
        <taxon>Pseudomonadati</taxon>
        <taxon>Acidobacteriota</taxon>
        <taxon>Terriglobia</taxon>
        <taxon>Terriglobales</taxon>
        <taxon>Acidobacteriaceae</taxon>
        <taxon>Granulicella</taxon>
    </lineage>
</organism>
<evidence type="ECO:0000259" key="8">
    <source>
        <dbReference type="Pfam" id="PF07992"/>
    </source>
</evidence>
<dbReference type="PANTHER" id="PTHR43014:SF2">
    <property type="entry name" value="MERCURIC REDUCTASE"/>
    <property type="match status" value="1"/>
</dbReference>
<dbReference type="InterPro" id="IPR004099">
    <property type="entry name" value="Pyr_nucl-diS_OxRdtase_dimer"/>
</dbReference>
<dbReference type="GO" id="GO:0003955">
    <property type="term" value="F:NAD(P)H dehydrogenase (quinone) activity"/>
    <property type="evidence" value="ECO:0007669"/>
    <property type="project" value="TreeGrafter"/>
</dbReference>
<evidence type="ECO:0000256" key="6">
    <source>
        <dbReference type="PIRSR" id="PIRSR000350-4"/>
    </source>
</evidence>
<keyword evidence="10" id="KW-1185">Reference proteome</keyword>
<feature type="domain" description="FAD/NAD(P)-binding" evidence="8">
    <location>
        <begin position="5"/>
        <end position="318"/>
    </location>
</feature>
<dbReference type="PRINTS" id="PR00368">
    <property type="entry name" value="FADPNR"/>
</dbReference>
<dbReference type="InterPro" id="IPR001100">
    <property type="entry name" value="Pyr_nuc-diS_OxRdtase"/>
</dbReference>
<dbReference type="PIRSF" id="PIRSF000350">
    <property type="entry name" value="Mercury_reductase_MerA"/>
    <property type="match status" value="1"/>
</dbReference>
<keyword evidence="5" id="KW-0547">Nucleotide-binding</keyword>
<feature type="binding site" evidence="5">
    <location>
        <position position="51"/>
    </location>
    <ligand>
        <name>FAD</name>
        <dbReference type="ChEBI" id="CHEBI:57692"/>
    </ligand>
</feature>
<proteinExistence type="inferred from homology"/>
<evidence type="ECO:0000256" key="1">
    <source>
        <dbReference type="ARBA" id="ARBA00007532"/>
    </source>
</evidence>
<accession>A0A7W7ZGT8</accession>
<evidence type="ECO:0000313" key="9">
    <source>
        <dbReference type="EMBL" id="MBB5059664.1"/>
    </source>
</evidence>
<feature type="binding site" evidence="5">
    <location>
        <position position="266"/>
    </location>
    <ligand>
        <name>NAD(+)</name>
        <dbReference type="ChEBI" id="CHEBI:57540"/>
    </ligand>
</feature>
<keyword evidence="9" id="KW-0670">Pyruvate</keyword>
<reference evidence="9 10" key="1">
    <citation type="submission" date="2020-08" db="EMBL/GenBank/DDBJ databases">
        <title>Genomic Encyclopedia of Type Strains, Phase IV (KMG-V): Genome sequencing to study the core and pangenomes of soil and plant-associated prokaryotes.</title>
        <authorList>
            <person name="Whitman W."/>
        </authorList>
    </citation>
    <scope>NUCLEOTIDE SEQUENCE [LARGE SCALE GENOMIC DNA]</scope>
    <source>
        <strain evidence="9 10">M8UP14</strain>
    </source>
</reference>
<dbReference type="SUPFAM" id="SSF55424">
    <property type="entry name" value="FAD/NAD-linked reductases, dimerisation (C-terminal) domain"/>
    <property type="match status" value="1"/>
</dbReference>
<dbReference type="InterPro" id="IPR036188">
    <property type="entry name" value="FAD/NAD-bd_sf"/>
</dbReference>
<dbReference type="Pfam" id="PF02852">
    <property type="entry name" value="Pyr_redox_dim"/>
    <property type="match status" value="1"/>
</dbReference>
<feature type="binding site" evidence="5">
    <location>
        <begin position="176"/>
        <end position="183"/>
    </location>
    <ligand>
        <name>NAD(+)</name>
        <dbReference type="ChEBI" id="CHEBI:57540"/>
    </ligand>
</feature>
<gene>
    <name evidence="9" type="ORF">HDF16_004390</name>
</gene>
<evidence type="ECO:0000256" key="2">
    <source>
        <dbReference type="ARBA" id="ARBA00022630"/>
    </source>
</evidence>
<comment type="similarity">
    <text evidence="1">Belongs to the class-I pyridine nucleotide-disulfide oxidoreductase family.</text>
</comment>
<dbReference type="Gene3D" id="3.50.50.60">
    <property type="entry name" value="FAD/NAD(P)-binding domain"/>
    <property type="match status" value="2"/>
</dbReference>
<name>A0A7W7ZGT8_9BACT</name>
<dbReference type="InterPro" id="IPR023753">
    <property type="entry name" value="FAD/NAD-binding_dom"/>
</dbReference>
<dbReference type="Pfam" id="PF07992">
    <property type="entry name" value="Pyr_redox_2"/>
    <property type="match status" value="1"/>
</dbReference>
<keyword evidence="3 5" id="KW-0274">FAD</keyword>
<feature type="binding site" evidence="5">
    <location>
        <position position="199"/>
    </location>
    <ligand>
        <name>NAD(+)</name>
        <dbReference type="ChEBI" id="CHEBI:57540"/>
    </ligand>
</feature>
<dbReference type="Gene3D" id="3.30.390.30">
    <property type="match status" value="1"/>
</dbReference>
<comment type="cofactor">
    <cofactor evidence="5">
        <name>FAD</name>
        <dbReference type="ChEBI" id="CHEBI:57692"/>
    </cofactor>
    <text evidence="5">Binds 1 FAD per subunit.</text>
</comment>
<dbReference type="EMBL" id="JACHIP010000006">
    <property type="protein sequence ID" value="MBB5059664.1"/>
    <property type="molecule type" value="Genomic_DNA"/>
</dbReference>
<evidence type="ECO:0000256" key="3">
    <source>
        <dbReference type="ARBA" id="ARBA00022827"/>
    </source>
</evidence>
<dbReference type="PANTHER" id="PTHR43014">
    <property type="entry name" value="MERCURIC REDUCTASE"/>
    <property type="match status" value="1"/>
</dbReference>
<keyword evidence="2" id="KW-0285">Flavoprotein</keyword>